<evidence type="ECO:0000313" key="2">
    <source>
        <dbReference type="Proteomes" id="UP000319462"/>
    </source>
</evidence>
<reference evidence="1 2" key="1">
    <citation type="submission" date="2018-09" db="EMBL/GenBank/DDBJ databases">
        <authorList>
            <person name="Peiro R."/>
            <person name="Begona"/>
            <person name="Cbmso G."/>
            <person name="Lopez M."/>
            <person name="Gonzalez S."/>
        </authorList>
    </citation>
    <scope>NUCLEOTIDE SEQUENCE [LARGE SCALE GENOMIC DNA]</scope>
</reference>
<sequence>MKVTPKRFRTGCNSLIEDNEAVLSLDTTIAELKGLTQILFGFSANAPLLMLDHLLENTRALCATSALWVSDLTRS</sequence>
<name>A0A3P3Z7H3_LEIBR</name>
<gene>
    <name evidence="1" type="ORF">LBRM2904_24.0260</name>
</gene>
<accession>A0A3P3Z7H3</accession>
<dbReference type="Proteomes" id="UP000319462">
    <property type="component" value="Chromosome 24"/>
</dbReference>
<dbReference type="EMBL" id="LS997623">
    <property type="protein sequence ID" value="SYZ66188.1"/>
    <property type="molecule type" value="Genomic_DNA"/>
</dbReference>
<protein>
    <submittedName>
        <fullName evidence="1">Hypothetical_protein</fullName>
    </submittedName>
</protein>
<dbReference type="AlphaFoldDB" id="A0A3P3Z7H3"/>
<organism evidence="1 2">
    <name type="scientific">Leishmania braziliensis MHOM/BR/75/M2904</name>
    <dbReference type="NCBI Taxonomy" id="420245"/>
    <lineage>
        <taxon>Eukaryota</taxon>
        <taxon>Discoba</taxon>
        <taxon>Euglenozoa</taxon>
        <taxon>Kinetoplastea</taxon>
        <taxon>Metakinetoplastina</taxon>
        <taxon>Trypanosomatida</taxon>
        <taxon>Trypanosomatidae</taxon>
        <taxon>Leishmaniinae</taxon>
        <taxon>Leishmania</taxon>
        <taxon>Leishmania braziliensis species complex</taxon>
    </lineage>
</organism>
<proteinExistence type="predicted"/>
<evidence type="ECO:0000313" key="1">
    <source>
        <dbReference type="EMBL" id="SYZ66188.1"/>
    </source>
</evidence>